<dbReference type="Pfam" id="PF01292">
    <property type="entry name" value="Ni_hydr_CYTB"/>
    <property type="match status" value="1"/>
</dbReference>
<evidence type="ECO:0000256" key="4">
    <source>
        <dbReference type="ARBA" id="ARBA00022989"/>
    </source>
</evidence>
<dbReference type="InterPro" id="IPR016174">
    <property type="entry name" value="Di-haem_cyt_TM"/>
</dbReference>
<keyword evidence="2" id="KW-1003">Cell membrane</keyword>
<sequence>MMTEGTFSAESTPSKPAPEQSWIKVWDPLVRIGHWLLLIAIATALITRGEPESLHQGAGYVVAGYVVFRLFWGIAGPEHARFENFIALPKATLGYLGGLLNGKAKRHLGHSPPGGLMVIALLLAMSATAATGMAMENKVPVPTIVQTLVPIELEAEEEDSPWEEIHEAAANLVLGLVFLHIGGVIAASIGHKENLVRAMVNGKKRAP</sequence>
<dbReference type="Proteomes" id="UP000245086">
    <property type="component" value="Unassembled WGS sequence"/>
</dbReference>
<dbReference type="Gene3D" id="1.20.950.20">
    <property type="entry name" value="Transmembrane di-heme cytochromes, Chain C"/>
    <property type="match status" value="1"/>
</dbReference>
<evidence type="ECO:0000313" key="9">
    <source>
        <dbReference type="Proteomes" id="UP000245086"/>
    </source>
</evidence>
<evidence type="ECO:0000313" key="8">
    <source>
        <dbReference type="EMBL" id="GBF59324.1"/>
    </source>
</evidence>
<proteinExistence type="predicted"/>
<evidence type="ECO:0000256" key="3">
    <source>
        <dbReference type="ARBA" id="ARBA00022692"/>
    </source>
</evidence>
<protein>
    <recommendedName>
        <fullName evidence="7">Cytochrome b561 bacterial/Ni-hydrogenase domain-containing protein</fullName>
    </recommendedName>
</protein>
<dbReference type="PANTHER" id="PTHR30485:SF2">
    <property type="entry name" value="BLL0597 PROTEIN"/>
    <property type="match status" value="1"/>
</dbReference>
<dbReference type="GO" id="GO:0022904">
    <property type="term" value="P:respiratory electron transport chain"/>
    <property type="evidence" value="ECO:0007669"/>
    <property type="project" value="InterPro"/>
</dbReference>
<accession>A0A2P2EE38</accession>
<feature type="transmembrane region" description="Helical" evidence="6">
    <location>
        <begin position="114"/>
        <end position="135"/>
    </location>
</feature>
<keyword evidence="4 6" id="KW-1133">Transmembrane helix</keyword>
<dbReference type="GO" id="GO:0005886">
    <property type="term" value="C:plasma membrane"/>
    <property type="evidence" value="ECO:0007669"/>
    <property type="project" value="UniProtKB-SubCell"/>
</dbReference>
<dbReference type="GO" id="GO:0020037">
    <property type="term" value="F:heme binding"/>
    <property type="evidence" value="ECO:0007669"/>
    <property type="project" value="TreeGrafter"/>
</dbReference>
<dbReference type="GO" id="GO:0009055">
    <property type="term" value="F:electron transfer activity"/>
    <property type="evidence" value="ECO:0007669"/>
    <property type="project" value="InterPro"/>
</dbReference>
<evidence type="ECO:0000259" key="7">
    <source>
        <dbReference type="Pfam" id="PF01292"/>
    </source>
</evidence>
<dbReference type="EMBL" id="BFBR01000012">
    <property type="protein sequence ID" value="GBF59324.1"/>
    <property type="molecule type" value="Genomic_DNA"/>
</dbReference>
<keyword evidence="5 6" id="KW-0472">Membrane</keyword>
<organism evidence="8 9">
    <name type="scientific">Candidatus Phycosocius bacilliformis</name>
    <dbReference type="NCBI Taxonomy" id="1445552"/>
    <lineage>
        <taxon>Bacteria</taxon>
        <taxon>Pseudomonadati</taxon>
        <taxon>Pseudomonadota</taxon>
        <taxon>Alphaproteobacteria</taxon>
        <taxon>Caulobacterales</taxon>
        <taxon>Caulobacterales incertae sedis</taxon>
        <taxon>Candidatus Phycosocius</taxon>
    </lineage>
</organism>
<keyword evidence="3 6" id="KW-0812">Transmembrane</keyword>
<comment type="caution">
    <text evidence="8">The sequence shown here is derived from an EMBL/GenBank/DDBJ whole genome shotgun (WGS) entry which is preliminary data.</text>
</comment>
<name>A0A2P2EE38_9PROT</name>
<evidence type="ECO:0000256" key="6">
    <source>
        <dbReference type="SAM" id="Phobius"/>
    </source>
</evidence>
<comment type="subcellular location">
    <subcellularLocation>
        <location evidence="1">Cell membrane</location>
        <topology evidence="1">Multi-pass membrane protein</topology>
    </subcellularLocation>
</comment>
<dbReference type="InterPro" id="IPR011577">
    <property type="entry name" value="Cyt_b561_bac/Ni-Hgenase"/>
</dbReference>
<evidence type="ECO:0000256" key="5">
    <source>
        <dbReference type="ARBA" id="ARBA00023136"/>
    </source>
</evidence>
<feature type="domain" description="Cytochrome b561 bacterial/Ni-hydrogenase" evidence="7">
    <location>
        <begin position="25"/>
        <end position="202"/>
    </location>
</feature>
<dbReference type="PANTHER" id="PTHR30485">
    <property type="entry name" value="NI/FE-HYDROGENASE 1 B-TYPE CYTOCHROME SUBUNIT"/>
    <property type="match status" value="1"/>
</dbReference>
<dbReference type="AlphaFoldDB" id="A0A2P2EE38"/>
<gene>
    <name evidence="8" type="ORF">PbB2_03019</name>
</gene>
<evidence type="ECO:0000256" key="1">
    <source>
        <dbReference type="ARBA" id="ARBA00004651"/>
    </source>
</evidence>
<dbReference type="OrthoDB" id="196472at2"/>
<feature type="transmembrane region" description="Helical" evidence="6">
    <location>
        <begin position="168"/>
        <end position="189"/>
    </location>
</feature>
<keyword evidence="9" id="KW-1185">Reference proteome</keyword>
<dbReference type="SUPFAM" id="SSF81342">
    <property type="entry name" value="Transmembrane di-heme cytochromes"/>
    <property type="match status" value="1"/>
</dbReference>
<dbReference type="InterPro" id="IPR051542">
    <property type="entry name" value="Hydrogenase_cytochrome"/>
</dbReference>
<evidence type="ECO:0000256" key="2">
    <source>
        <dbReference type="ARBA" id="ARBA00022475"/>
    </source>
</evidence>
<reference evidence="8" key="1">
    <citation type="journal article" date="2018" name="Genome Announc.">
        <title>Draft Genome Sequence of "Candidatus Phycosocius bacilliformis," an Alphaproteobacterial Ectosymbiont of the Hydrocarbon-Producing Green Alga Botryococcus braunii.</title>
        <authorList>
            <person name="Tanabe Y."/>
            <person name="Yamaguchi H."/>
            <person name="Watanabe M.M."/>
        </authorList>
    </citation>
    <scope>NUCLEOTIDE SEQUENCE [LARGE SCALE GENOMIC DNA]</scope>
    <source>
        <strain evidence="8">BOTRYCO-2</strain>
    </source>
</reference>